<keyword evidence="2" id="KW-1185">Reference proteome</keyword>
<sequence length="256" mass="26880">MNDVRWTGGVSPIPAGEGWLVHTPAEEFLAIEPDGGTTDLTDPELRSALAAEGVLAGPAPRPGTVGVAGDCPLADAVADLLTRTGIRALRGTEDELIGRAAGLAALVACAPWLPDRRWTELDARCLAAGLPWHRGHAEGRRWYTGPFRTGPADAGYTDTRTRRLAASPWPDELTAYWRWLDEGGRPEPDPAAPIGAAMAAALITADLRAWLCGEDPPGRGVQAGADPATGRVARHPVLPIPAGLMREAPAPARAGR</sequence>
<reference evidence="1 2" key="1">
    <citation type="submission" date="2018-06" db="EMBL/GenBank/DDBJ databases">
        <title>Actinomadura craniellae sp. nov. isolated from marine sponge Craniella sp.</title>
        <authorList>
            <person name="Li L."/>
            <person name="Xu Q.H."/>
            <person name="Lin H.W."/>
            <person name="Lu Y.H."/>
        </authorList>
    </citation>
    <scope>NUCLEOTIDE SEQUENCE [LARGE SCALE GENOMIC DNA]</scope>
    <source>
        <strain evidence="1 2">LHW63021</strain>
    </source>
</reference>
<dbReference type="RefSeq" id="WP_111862865.1">
    <property type="nucleotide sequence ID" value="NZ_QLYX01000001.1"/>
</dbReference>
<name>A0A365HF74_9ACTN</name>
<comment type="caution">
    <text evidence="1">The sequence shown here is derived from an EMBL/GenBank/DDBJ whole genome shotgun (WGS) entry which is preliminary data.</text>
</comment>
<organism evidence="1 2">
    <name type="scientific">Actinomadura craniellae</name>
    <dbReference type="NCBI Taxonomy" id="2231787"/>
    <lineage>
        <taxon>Bacteria</taxon>
        <taxon>Bacillati</taxon>
        <taxon>Actinomycetota</taxon>
        <taxon>Actinomycetes</taxon>
        <taxon>Streptosporangiales</taxon>
        <taxon>Thermomonosporaceae</taxon>
        <taxon>Actinomadura</taxon>
    </lineage>
</organism>
<dbReference type="EMBL" id="QLYX01000001">
    <property type="protein sequence ID" value="RAY16813.1"/>
    <property type="molecule type" value="Genomic_DNA"/>
</dbReference>
<proteinExistence type="predicted"/>
<evidence type="ECO:0000313" key="1">
    <source>
        <dbReference type="EMBL" id="RAY16813.1"/>
    </source>
</evidence>
<accession>A0A365HF74</accession>
<gene>
    <name evidence="1" type="ORF">DPM19_01200</name>
</gene>
<evidence type="ECO:0000313" key="2">
    <source>
        <dbReference type="Proteomes" id="UP000251891"/>
    </source>
</evidence>
<dbReference type="AlphaFoldDB" id="A0A365HF74"/>
<dbReference type="OrthoDB" id="3683366at2"/>
<dbReference type="Gene3D" id="3.40.50.720">
    <property type="entry name" value="NAD(P)-binding Rossmann-like Domain"/>
    <property type="match status" value="1"/>
</dbReference>
<protein>
    <submittedName>
        <fullName evidence="1">Uncharacterized protein</fullName>
    </submittedName>
</protein>
<dbReference type="Proteomes" id="UP000251891">
    <property type="component" value="Unassembled WGS sequence"/>
</dbReference>